<comment type="caution">
    <text evidence="3">The sequence shown here is derived from an EMBL/GenBank/DDBJ whole genome shotgun (WGS) entry which is preliminary data.</text>
</comment>
<dbReference type="CDD" id="cd19076">
    <property type="entry name" value="AKR_AKR13A_13D"/>
    <property type="match status" value="1"/>
</dbReference>
<dbReference type="EMBL" id="JAEPRB010000139">
    <property type="protein sequence ID" value="KAG2220467.1"/>
    <property type="molecule type" value="Genomic_DNA"/>
</dbReference>
<keyword evidence="1" id="KW-0560">Oxidoreductase</keyword>
<dbReference type="GO" id="GO:0016491">
    <property type="term" value="F:oxidoreductase activity"/>
    <property type="evidence" value="ECO:0007669"/>
    <property type="project" value="UniProtKB-KW"/>
</dbReference>
<evidence type="ECO:0000256" key="1">
    <source>
        <dbReference type="ARBA" id="ARBA00023002"/>
    </source>
</evidence>
<feature type="domain" description="NADP-dependent oxidoreductase" evidence="2">
    <location>
        <begin position="18"/>
        <end position="315"/>
    </location>
</feature>
<dbReference type="InterPro" id="IPR036812">
    <property type="entry name" value="NAD(P)_OxRdtase_dom_sf"/>
</dbReference>
<organism evidence="3 4">
    <name type="scientific">Circinella minor</name>
    <dbReference type="NCBI Taxonomy" id="1195481"/>
    <lineage>
        <taxon>Eukaryota</taxon>
        <taxon>Fungi</taxon>
        <taxon>Fungi incertae sedis</taxon>
        <taxon>Mucoromycota</taxon>
        <taxon>Mucoromycotina</taxon>
        <taxon>Mucoromycetes</taxon>
        <taxon>Mucorales</taxon>
        <taxon>Lichtheimiaceae</taxon>
        <taxon>Circinella</taxon>
    </lineage>
</organism>
<dbReference type="Gene3D" id="3.20.20.100">
    <property type="entry name" value="NADP-dependent oxidoreductase domain"/>
    <property type="match status" value="1"/>
</dbReference>
<keyword evidence="4" id="KW-1185">Reference proteome</keyword>
<sequence length="323" mass="35892">MTLTKRELGYNTGVFINPIGLGCMGMTEFYGDNFDEETNLTVLDRALELGCNFWDTADMYSAGENEELLGKYFAKSGNRDKVFLCTKFGVLRDRETKQFTGLSGKPEYVHKACKASLKRLGVDTIDLFYLHRPDPEVPIEETVKAMAELVKEGKVRYLGLSGVDSDLLRRAHKVHPIAAIQEQFSPWALSIQQNGLLETAKELGITVVAYSPLSSGFLTGAIKSRKDLVDSDFRTKNPNYWKEDTPKKMELVNKIGELAEKKNISSAELVLAWVLGQGENIVAIPGTKKIKYLEQNVKGGQAKLSNEELAEITKAANSADIEE</sequence>
<dbReference type="SUPFAM" id="SSF51430">
    <property type="entry name" value="NAD(P)-linked oxidoreductase"/>
    <property type="match status" value="1"/>
</dbReference>
<dbReference type="GO" id="GO:0005737">
    <property type="term" value="C:cytoplasm"/>
    <property type="evidence" value="ECO:0007669"/>
    <property type="project" value="TreeGrafter"/>
</dbReference>
<dbReference type="PANTHER" id="PTHR43625">
    <property type="entry name" value="AFLATOXIN B1 ALDEHYDE REDUCTASE"/>
    <property type="match status" value="1"/>
</dbReference>
<dbReference type="AlphaFoldDB" id="A0A8H7S2C3"/>
<protein>
    <recommendedName>
        <fullName evidence="2">NADP-dependent oxidoreductase domain-containing protein</fullName>
    </recommendedName>
</protein>
<dbReference type="PROSITE" id="PS51257">
    <property type="entry name" value="PROKAR_LIPOPROTEIN"/>
    <property type="match status" value="1"/>
</dbReference>
<dbReference type="Proteomes" id="UP000646827">
    <property type="component" value="Unassembled WGS sequence"/>
</dbReference>
<dbReference type="PANTHER" id="PTHR43625:SF40">
    <property type="entry name" value="ALDO-KETO REDUCTASE YAKC [NADP(+)]"/>
    <property type="match status" value="1"/>
</dbReference>
<evidence type="ECO:0000259" key="2">
    <source>
        <dbReference type="Pfam" id="PF00248"/>
    </source>
</evidence>
<gene>
    <name evidence="3" type="ORF">INT45_011471</name>
</gene>
<dbReference type="InterPro" id="IPR023210">
    <property type="entry name" value="NADP_OxRdtase_dom"/>
</dbReference>
<accession>A0A8H7S2C3</accession>
<dbReference type="OrthoDB" id="37537at2759"/>
<dbReference type="InterPro" id="IPR050791">
    <property type="entry name" value="Aldo-Keto_reductase"/>
</dbReference>
<evidence type="ECO:0000313" key="4">
    <source>
        <dbReference type="Proteomes" id="UP000646827"/>
    </source>
</evidence>
<name>A0A8H7S2C3_9FUNG</name>
<evidence type="ECO:0000313" key="3">
    <source>
        <dbReference type="EMBL" id="KAG2220467.1"/>
    </source>
</evidence>
<dbReference type="Pfam" id="PF00248">
    <property type="entry name" value="Aldo_ket_red"/>
    <property type="match status" value="1"/>
</dbReference>
<proteinExistence type="predicted"/>
<reference evidence="3 4" key="1">
    <citation type="submission" date="2020-12" db="EMBL/GenBank/DDBJ databases">
        <title>Metabolic potential, ecology and presence of endohyphal bacteria is reflected in genomic diversity of Mucoromycotina.</title>
        <authorList>
            <person name="Muszewska A."/>
            <person name="Okrasinska A."/>
            <person name="Steczkiewicz K."/>
            <person name="Drgas O."/>
            <person name="Orlowska M."/>
            <person name="Perlinska-Lenart U."/>
            <person name="Aleksandrzak-Piekarczyk T."/>
            <person name="Szatraj K."/>
            <person name="Zielenkiewicz U."/>
            <person name="Pilsyk S."/>
            <person name="Malc E."/>
            <person name="Mieczkowski P."/>
            <person name="Kruszewska J.S."/>
            <person name="Biernat P."/>
            <person name="Pawlowska J."/>
        </authorList>
    </citation>
    <scope>NUCLEOTIDE SEQUENCE [LARGE SCALE GENOMIC DNA]</scope>
    <source>
        <strain evidence="3 4">CBS 142.35</strain>
    </source>
</reference>